<feature type="compositionally biased region" description="Pro residues" evidence="1">
    <location>
        <begin position="41"/>
        <end position="54"/>
    </location>
</feature>
<evidence type="ECO:0000313" key="2">
    <source>
        <dbReference type="EMBL" id="CAB1447202.1"/>
    </source>
</evidence>
<dbReference type="Proteomes" id="UP001153269">
    <property type="component" value="Unassembled WGS sequence"/>
</dbReference>
<reference evidence="2" key="1">
    <citation type="submission" date="2020-03" db="EMBL/GenBank/DDBJ databases">
        <authorList>
            <person name="Weist P."/>
        </authorList>
    </citation>
    <scope>NUCLEOTIDE SEQUENCE</scope>
</reference>
<proteinExistence type="predicted"/>
<comment type="caution">
    <text evidence="2">The sequence shown here is derived from an EMBL/GenBank/DDBJ whole genome shotgun (WGS) entry which is preliminary data.</text>
</comment>
<organism evidence="2 3">
    <name type="scientific">Pleuronectes platessa</name>
    <name type="common">European plaice</name>
    <dbReference type="NCBI Taxonomy" id="8262"/>
    <lineage>
        <taxon>Eukaryota</taxon>
        <taxon>Metazoa</taxon>
        <taxon>Chordata</taxon>
        <taxon>Craniata</taxon>
        <taxon>Vertebrata</taxon>
        <taxon>Euteleostomi</taxon>
        <taxon>Actinopterygii</taxon>
        <taxon>Neopterygii</taxon>
        <taxon>Teleostei</taxon>
        <taxon>Neoteleostei</taxon>
        <taxon>Acanthomorphata</taxon>
        <taxon>Carangaria</taxon>
        <taxon>Pleuronectiformes</taxon>
        <taxon>Pleuronectoidei</taxon>
        <taxon>Pleuronectidae</taxon>
        <taxon>Pleuronectes</taxon>
    </lineage>
</organism>
<dbReference type="EMBL" id="CADEAL010003938">
    <property type="protein sequence ID" value="CAB1447202.1"/>
    <property type="molecule type" value="Genomic_DNA"/>
</dbReference>
<gene>
    <name evidence="2" type="ORF">PLEPLA_LOCUS34897</name>
</gene>
<name>A0A9N7YWN9_PLEPL</name>
<sequence>MFPSGSEHDSGRWLSAAAARLHGVSLDVRDRGGSSLLSPPRMTPPARPPQPPQPGALLLAPLYAPHHPGEENNAGARGGGGIVRCATSSHTWSCSATCWT</sequence>
<dbReference type="AlphaFoldDB" id="A0A9N7YWN9"/>
<protein>
    <submittedName>
        <fullName evidence="2">Uncharacterized protein</fullName>
    </submittedName>
</protein>
<evidence type="ECO:0000256" key="1">
    <source>
        <dbReference type="SAM" id="MobiDB-lite"/>
    </source>
</evidence>
<keyword evidence="3" id="KW-1185">Reference proteome</keyword>
<feature type="region of interest" description="Disordered" evidence="1">
    <location>
        <begin position="29"/>
        <end position="57"/>
    </location>
</feature>
<accession>A0A9N7YWN9</accession>
<evidence type="ECO:0000313" key="3">
    <source>
        <dbReference type="Proteomes" id="UP001153269"/>
    </source>
</evidence>